<evidence type="ECO:0000256" key="3">
    <source>
        <dbReference type="ARBA" id="ARBA00023163"/>
    </source>
</evidence>
<gene>
    <name evidence="5" type="ORF">GCM10010990_19480</name>
</gene>
<reference evidence="5" key="1">
    <citation type="journal article" date="2014" name="Int. J. Syst. Evol. Microbiol.">
        <title>Complete genome sequence of Corynebacterium casei LMG S-19264T (=DSM 44701T), isolated from a smear-ripened cheese.</title>
        <authorList>
            <consortium name="US DOE Joint Genome Institute (JGI-PGF)"/>
            <person name="Walter F."/>
            <person name="Albersmeier A."/>
            <person name="Kalinowski J."/>
            <person name="Ruckert C."/>
        </authorList>
    </citation>
    <scope>NUCLEOTIDE SEQUENCE</scope>
    <source>
        <strain evidence="5">CGMCC 1.15360</strain>
    </source>
</reference>
<dbReference type="Proteomes" id="UP000612349">
    <property type="component" value="Unassembled WGS sequence"/>
</dbReference>
<reference evidence="5" key="2">
    <citation type="submission" date="2020-09" db="EMBL/GenBank/DDBJ databases">
        <authorList>
            <person name="Sun Q."/>
            <person name="Zhou Y."/>
        </authorList>
    </citation>
    <scope>NUCLEOTIDE SEQUENCE</scope>
    <source>
        <strain evidence="5">CGMCC 1.15360</strain>
    </source>
</reference>
<dbReference type="SMART" id="SM00419">
    <property type="entry name" value="HTH_CRP"/>
    <property type="match status" value="1"/>
</dbReference>
<evidence type="ECO:0000256" key="2">
    <source>
        <dbReference type="ARBA" id="ARBA00023125"/>
    </source>
</evidence>
<dbReference type="GO" id="GO:0003677">
    <property type="term" value="F:DNA binding"/>
    <property type="evidence" value="ECO:0007669"/>
    <property type="project" value="UniProtKB-KW"/>
</dbReference>
<keyword evidence="6" id="KW-1185">Reference proteome</keyword>
<dbReference type="RefSeq" id="WP_066777805.1">
    <property type="nucleotide sequence ID" value="NZ_BMIP01000003.1"/>
</dbReference>
<evidence type="ECO:0000256" key="1">
    <source>
        <dbReference type="ARBA" id="ARBA00023015"/>
    </source>
</evidence>
<keyword evidence="1" id="KW-0805">Transcription regulation</keyword>
<sequence>MTREQYPYSWRFLLGRVRHAMTQRECEVLENLITNVEDVPSQHTILMRGDIVEQSTLLIEGFMARVIERDNKRHIVALHVPGDFVDLHGFALKRLDHSVVTIGRAKLGYVEHRRIASLLTGEPHLARLLWFSTLLDAAVHREWILKLEELNADGRLAHLIAEMWHRLNFVGLADPTGFPFPLTQVEMADACGTTAIHLNRVVRQLRESGIADISRGRITILDMERLTDLGGFEKSYLYGDGTLQIGRELDKQN</sequence>
<feature type="domain" description="HTH crp-type" evidence="4">
    <location>
        <begin position="150"/>
        <end position="224"/>
    </location>
</feature>
<comment type="caution">
    <text evidence="5">The sequence shown here is derived from an EMBL/GenBank/DDBJ whole genome shotgun (WGS) entry which is preliminary data.</text>
</comment>
<dbReference type="InterPro" id="IPR036388">
    <property type="entry name" value="WH-like_DNA-bd_sf"/>
</dbReference>
<dbReference type="Gene3D" id="2.60.120.10">
    <property type="entry name" value="Jelly Rolls"/>
    <property type="match status" value="1"/>
</dbReference>
<accession>A0A916Z0G1</accession>
<dbReference type="Gene3D" id="1.10.10.10">
    <property type="entry name" value="Winged helix-like DNA-binding domain superfamily/Winged helix DNA-binding domain"/>
    <property type="match status" value="1"/>
</dbReference>
<dbReference type="AlphaFoldDB" id="A0A916Z0G1"/>
<evidence type="ECO:0000313" key="5">
    <source>
        <dbReference type="EMBL" id="GGD70047.1"/>
    </source>
</evidence>
<protein>
    <submittedName>
        <fullName evidence="5">Transcriptional regulator</fullName>
    </submittedName>
</protein>
<dbReference type="SUPFAM" id="SSF46785">
    <property type="entry name" value="Winged helix' DNA-binding domain"/>
    <property type="match status" value="1"/>
</dbReference>
<keyword evidence="3" id="KW-0804">Transcription</keyword>
<dbReference type="InterPro" id="IPR036390">
    <property type="entry name" value="WH_DNA-bd_sf"/>
</dbReference>
<dbReference type="InterPro" id="IPR018490">
    <property type="entry name" value="cNMP-bd_dom_sf"/>
</dbReference>
<proteinExistence type="predicted"/>
<dbReference type="GO" id="GO:0006355">
    <property type="term" value="P:regulation of DNA-templated transcription"/>
    <property type="evidence" value="ECO:0007669"/>
    <property type="project" value="InterPro"/>
</dbReference>
<dbReference type="OrthoDB" id="6155297at2"/>
<evidence type="ECO:0000259" key="4">
    <source>
        <dbReference type="PROSITE" id="PS51063"/>
    </source>
</evidence>
<evidence type="ECO:0000313" key="6">
    <source>
        <dbReference type="Proteomes" id="UP000612349"/>
    </source>
</evidence>
<dbReference type="PROSITE" id="PS51063">
    <property type="entry name" value="HTH_CRP_2"/>
    <property type="match status" value="1"/>
</dbReference>
<organism evidence="5 6">
    <name type="scientific">Croceicoccus mobilis</name>
    <dbReference type="NCBI Taxonomy" id="1703339"/>
    <lineage>
        <taxon>Bacteria</taxon>
        <taxon>Pseudomonadati</taxon>
        <taxon>Pseudomonadota</taxon>
        <taxon>Alphaproteobacteria</taxon>
        <taxon>Sphingomonadales</taxon>
        <taxon>Erythrobacteraceae</taxon>
        <taxon>Croceicoccus</taxon>
    </lineage>
</organism>
<dbReference type="EMBL" id="BMIP01000003">
    <property type="protein sequence ID" value="GGD70047.1"/>
    <property type="molecule type" value="Genomic_DNA"/>
</dbReference>
<dbReference type="InterPro" id="IPR012318">
    <property type="entry name" value="HTH_CRP"/>
</dbReference>
<dbReference type="InterPro" id="IPR014710">
    <property type="entry name" value="RmlC-like_jellyroll"/>
</dbReference>
<dbReference type="SUPFAM" id="SSF51206">
    <property type="entry name" value="cAMP-binding domain-like"/>
    <property type="match status" value="1"/>
</dbReference>
<dbReference type="Pfam" id="PF13545">
    <property type="entry name" value="HTH_Crp_2"/>
    <property type="match status" value="1"/>
</dbReference>
<name>A0A916Z0G1_9SPHN</name>
<keyword evidence="2" id="KW-0238">DNA-binding</keyword>